<keyword evidence="2" id="KW-0472">Membrane</keyword>
<feature type="coiled-coil region" evidence="1">
    <location>
        <begin position="161"/>
        <end position="188"/>
    </location>
</feature>
<evidence type="ECO:0000313" key="4">
    <source>
        <dbReference type="EMBL" id="SMB25310.1"/>
    </source>
</evidence>
<dbReference type="AlphaFoldDB" id="A0A7Z7HQK0"/>
<keyword evidence="2" id="KW-0812">Transmembrane</keyword>
<dbReference type="PANTHER" id="PTHR36698">
    <property type="entry name" value="BLL5892 PROTEIN"/>
    <property type="match status" value="1"/>
</dbReference>
<evidence type="ECO:0000313" key="5">
    <source>
        <dbReference type="Proteomes" id="UP000242886"/>
    </source>
</evidence>
<name>A0A7Z7HQK0_9PROT</name>
<proteinExistence type="predicted"/>
<sequence>MENRAHALAAGLFVIVFGLALVLVAWWFGGTRTLTRDLLLVTQYNVNGLNPLAPVRFRGMKAGKVISITLDPQNRQNILVLVRVDADLPLSTSTTAQLNSQGITGLSYVQLDDNAQSAELLPLNDKKPPRIPLRQTLMDALGDQASDIVGQIGILTANLNRVLNEENLQHLNRTMKNLEAASDGLRELPQLVAAARAVLSAENLQRVQNILVHLERTAGESAPLAVEMRALVASMQSLSTQLEAMTGAVGSELVTTSLPRFNGLMGDLQENSRQMRNLLEGLETTPQALLFGYPAPRPGPGERGFEPHAR</sequence>
<dbReference type="Pfam" id="PF02470">
    <property type="entry name" value="MlaD"/>
    <property type="match status" value="1"/>
</dbReference>
<reference evidence="4" key="1">
    <citation type="submission" date="2017-03" db="EMBL/GenBank/DDBJ databases">
        <authorList>
            <consortium name="AG Boll"/>
        </authorList>
    </citation>
    <scope>NUCLEOTIDE SEQUENCE [LARGE SCALE GENOMIC DNA]</scope>
    <source>
        <strain evidence="4">Chol</strain>
    </source>
</reference>
<organism evidence="4 5">
    <name type="scientific">Sterolibacterium denitrificans</name>
    <dbReference type="NCBI Taxonomy" id="157592"/>
    <lineage>
        <taxon>Bacteria</taxon>
        <taxon>Pseudomonadati</taxon>
        <taxon>Pseudomonadota</taxon>
        <taxon>Betaproteobacteria</taxon>
        <taxon>Nitrosomonadales</taxon>
        <taxon>Sterolibacteriaceae</taxon>
        <taxon>Sterolibacterium</taxon>
    </lineage>
</organism>
<dbReference type="PANTHER" id="PTHR36698:SF2">
    <property type="entry name" value="MCE_MLAD DOMAIN-CONTAINING PROTEIN"/>
    <property type="match status" value="1"/>
</dbReference>
<keyword evidence="2" id="KW-1133">Transmembrane helix</keyword>
<evidence type="ECO:0000259" key="3">
    <source>
        <dbReference type="Pfam" id="PF02470"/>
    </source>
</evidence>
<keyword evidence="5" id="KW-1185">Reference proteome</keyword>
<dbReference type="RefSeq" id="WP_154716454.1">
    <property type="nucleotide sequence ID" value="NZ_LT837803.1"/>
</dbReference>
<dbReference type="Proteomes" id="UP000242886">
    <property type="component" value="Chromosome SDENCHOL"/>
</dbReference>
<protein>
    <submittedName>
        <fullName evidence="4">Periplasmic component of ABC-type transport system</fullName>
    </submittedName>
</protein>
<accession>A0A7Z7HQK0</accession>
<dbReference type="InterPro" id="IPR003399">
    <property type="entry name" value="Mce/MlaD"/>
</dbReference>
<dbReference type="EMBL" id="LT837803">
    <property type="protein sequence ID" value="SMB25310.1"/>
    <property type="molecule type" value="Genomic_DNA"/>
</dbReference>
<feature type="domain" description="Mce/MlaD" evidence="3">
    <location>
        <begin position="45"/>
        <end position="112"/>
    </location>
</feature>
<keyword evidence="1" id="KW-0175">Coiled coil</keyword>
<evidence type="ECO:0000256" key="2">
    <source>
        <dbReference type="SAM" id="Phobius"/>
    </source>
</evidence>
<evidence type="ECO:0000256" key="1">
    <source>
        <dbReference type="SAM" id="Coils"/>
    </source>
</evidence>
<feature type="transmembrane region" description="Helical" evidence="2">
    <location>
        <begin position="7"/>
        <end position="28"/>
    </location>
</feature>
<gene>
    <name evidence="4" type="primary">ttg2C</name>
    <name evidence="4" type="ORF">SDENCHOL_11248</name>
</gene>